<evidence type="ECO:0000259" key="3">
    <source>
        <dbReference type="Pfam" id="PF12813"/>
    </source>
</evidence>
<dbReference type="Proteomes" id="UP000515153">
    <property type="component" value="Unplaced"/>
</dbReference>
<dbReference type="PANTHER" id="PTHR15665:SF1">
    <property type="entry name" value="PROTEIN ASTEROID HOMOLOG 1"/>
    <property type="match status" value="1"/>
</dbReference>
<dbReference type="Gene3D" id="3.40.50.1010">
    <property type="entry name" value="5'-nuclease"/>
    <property type="match status" value="1"/>
</dbReference>
<sequence length="656" mass="71395">MTGATGATGKKKSTHEPSHKKVRSENCIQQNANKVTMGIRNLATNIKPYSQDCVLDSSSRIVIDGPSLAYHIISLCSPRQGATTPFQQPSYYLLAGTALAWLQELERHGPTVAAIYFDGHLPRRKLAERLERSTKISRQLNNFFLSTPHGVSEITPRITSVEAVKLFSSDGRLATSTPSGSGTLPIPSFAVGAIHDALRQSERYGSLTKLVPEEADCYCAESVRLAGGTILTSDSDLLVFDLGEDGSVTLFQDIGAPAASKTPGSAVGFHTRTYTPAKIASRLGLPKAYGLSALAFEIHMDTHISPGKLLEKSKKSAAIKANPKEYELFMEQYRLSPQDITTAAMLSLEEMKPMDSRTSELVLQSLGPVNASASEVEASTGEASNEIAMFLPALVDAWSRTSAWEMSTSVRALAYSIFQLAQDSVTKHSQVREYRRLVSAKPSGTLLDLPKGDDVEVSCTRLTEIITKIRSIMTSQDPSLAWSVFGLHEELRCSQEAGKQPLGLHVLTYWTNSDGTIRDTASWDILHFVAQLNGLFYSLGMLRQALDLVAGRMSFPSPALKDLSDQICHIPHITKYCSVHDVKDLPQRLKSSCGLDALKEIADLSGSIAFDDRPKLQGKSKKKRKRTADASGARASPKMASKPRNMFSLLDSVGSD</sequence>
<reference evidence="5" key="3">
    <citation type="submission" date="2025-08" db="UniProtKB">
        <authorList>
            <consortium name="RefSeq"/>
        </authorList>
    </citation>
    <scope>IDENTIFICATION</scope>
    <source>
        <strain evidence="5">NI907</strain>
    </source>
</reference>
<dbReference type="InterPro" id="IPR039436">
    <property type="entry name" value="Asteroid_dom"/>
</dbReference>
<name>A0A6P8BC90_PYRGI</name>
<dbReference type="Pfam" id="PF12813">
    <property type="entry name" value="XPG_I_2"/>
    <property type="match status" value="1"/>
</dbReference>
<feature type="region of interest" description="Disordered" evidence="2">
    <location>
        <begin position="611"/>
        <end position="656"/>
    </location>
</feature>
<dbReference type="PANTHER" id="PTHR15665">
    <property type="entry name" value="ASTEROID PROTEIN"/>
    <property type="match status" value="1"/>
</dbReference>
<dbReference type="AlphaFoldDB" id="A0A6P8BC90"/>
<evidence type="ECO:0000256" key="1">
    <source>
        <dbReference type="ARBA" id="ARBA00007398"/>
    </source>
</evidence>
<evidence type="ECO:0000256" key="2">
    <source>
        <dbReference type="SAM" id="MobiDB-lite"/>
    </source>
</evidence>
<proteinExistence type="inferred from homology"/>
<dbReference type="InterPro" id="IPR029060">
    <property type="entry name" value="PIN-like_dom_sf"/>
</dbReference>
<keyword evidence="4" id="KW-1185">Reference proteome</keyword>
<feature type="region of interest" description="Disordered" evidence="2">
    <location>
        <begin position="1"/>
        <end position="27"/>
    </location>
</feature>
<dbReference type="SUPFAM" id="SSF88723">
    <property type="entry name" value="PIN domain-like"/>
    <property type="match status" value="1"/>
</dbReference>
<evidence type="ECO:0000313" key="4">
    <source>
        <dbReference type="Proteomes" id="UP000515153"/>
    </source>
</evidence>
<feature type="domain" description="Asteroid" evidence="3">
    <location>
        <begin position="187"/>
        <end position="437"/>
    </location>
</feature>
<feature type="compositionally biased region" description="Basic residues" evidence="2">
    <location>
        <begin position="616"/>
        <end position="626"/>
    </location>
</feature>
<comment type="similarity">
    <text evidence="1">Belongs to the asteroid family.</text>
</comment>
<organism evidence="4 5">
    <name type="scientific">Pyricularia grisea</name>
    <name type="common">Crabgrass-specific blast fungus</name>
    <name type="synonym">Magnaporthe grisea</name>
    <dbReference type="NCBI Taxonomy" id="148305"/>
    <lineage>
        <taxon>Eukaryota</taxon>
        <taxon>Fungi</taxon>
        <taxon>Dikarya</taxon>
        <taxon>Ascomycota</taxon>
        <taxon>Pezizomycotina</taxon>
        <taxon>Sordariomycetes</taxon>
        <taxon>Sordariomycetidae</taxon>
        <taxon>Magnaporthales</taxon>
        <taxon>Pyriculariaceae</taxon>
        <taxon>Pyricularia</taxon>
    </lineage>
</organism>
<dbReference type="KEGG" id="pgri:PgNI_03656"/>
<dbReference type="InterPro" id="IPR026832">
    <property type="entry name" value="Asteroid"/>
</dbReference>
<evidence type="ECO:0000313" key="5">
    <source>
        <dbReference type="RefSeq" id="XP_030984761.1"/>
    </source>
</evidence>
<accession>A0A6P8BC90</accession>
<gene>
    <name evidence="5" type="ORF">PgNI_03656</name>
</gene>
<protein>
    <recommendedName>
        <fullName evidence="3">Asteroid domain-containing protein</fullName>
    </recommendedName>
</protein>
<reference evidence="5" key="1">
    <citation type="journal article" date="2019" name="Mol. Biol. Evol.">
        <title>Blast fungal genomes show frequent chromosomal changes, gene gains and losses, and effector gene turnover.</title>
        <authorList>
            <person name="Gomez Luciano L.B."/>
            <person name="Jason Tsai I."/>
            <person name="Chuma I."/>
            <person name="Tosa Y."/>
            <person name="Chen Y.H."/>
            <person name="Li J.Y."/>
            <person name="Li M.Y."/>
            <person name="Jade Lu M.Y."/>
            <person name="Nakayashiki H."/>
            <person name="Li W.H."/>
        </authorList>
    </citation>
    <scope>NUCLEOTIDE SEQUENCE</scope>
    <source>
        <strain evidence="5">NI907</strain>
    </source>
</reference>
<dbReference type="GeneID" id="41958619"/>
<dbReference type="RefSeq" id="XP_030984761.1">
    <property type="nucleotide sequence ID" value="XM_031123710.1"/>
</dbReference>
<reference evidence="5" key="2">
    <citation type="submission" date="2019-10" db="EMBL/GenBank/DDBJ databases">
        <authorList>
            <consortium name="NCBI Genome Project"/>
        </authorList>
    </citation>
    <scope>NUCLEOTIDE SEQUENCE</scope>
    <source>
        <strain evidence="5">NI907</strain>
    </source>
</reference>